<feature type="region of interest" description="Disordered" evidence="1">
    <location>
        <begin position="1"/>
        <end position="34"/>
    </location>
</feature>
<feature type="compositionally biased region" description="Polar residues" evidence="1">
    <location>
        <begin position="696"/>
        <end position="719"/>
    </location>
</feature>
<feature type="region of interest" description="Disordered" evidence="1">
    <location>
        <begin position="573"/>
        <end position="636"/>
    </location>
</feature>
<feature type="compositionally biased region" description="Polar residues" evidence="1">
    <location>
        <begin position="909"/>
        <end position="922"/>
    </location>
</feature>
<feature type="compositionally biased region" description="Low complexity" evidence="1">
    <location>
        <begin position="1347"/>
        <end position="1375"/>
    </location>
</feature>
<feature type="compositionally biased region" description="Low complexity" evidence="1">
    <location>
        <begin position="311"/>
        <end position="326"/>
    </location>
</feature>
<feature type="compositionally biased region" description="Basic and acidic residues" evidence="1">
    <location>
        <begin position="798"/>
        <end position="807"/>
    </location>
</feature>
<feature type="region of interest" description="Disordered" evidence="1">
    <location>
        <begin position="670"/>
        <end position="720"/>
    </location>
</feature>
<feature type="compositionally biased region" description="Polar residues" evidence="1">
    <location>
        <begin position="670"/>
        <end position="685"/>
    </location>
</feature>
<feature type="compositionally biased region" description="Low complexity" evidence="1">
    <location>
        <begin position="80"/>
        <end position="96"/>
    </location>
</feature>
<feature type="compositionally biased region" description="Polar residues" evidence="1">
    <location>
        <begin position="1508"/>
        <end position="1531"/>
    </location>
</feature>
<feature type="compositionally biased region" description="Low complexity" evidence="1">
    <location>
        <begin position="898"/>
        <end position="907"/>
    </location>
</feature>
<feature type="region of interest" description="Disordered" evidence="1">
    <location>
        <begin position="798"/>
        <end position="821"/>
    </location>
</feature>
<feature type="region of interest" description="Disordered" evidence="1">
    <location>
        <begin position="71"/>
        <end position="349"/>
    </location>
</feature>
<feature type="compositionally biased region" description="Low complexity" evidence="1">
    <location>
        <begin position="156"/>
        <end position="165"/>
    </location>
</feature>
<gene>
    <name evidence="2" type="ORF">P280DRAFT_517422</name>
</gene>
<accession>A0A6A6S252</accession>
<feature type="region of interest" description="Disordered" evidence="1">
    <location>
        <begin position="860"/>
        <end position="1004"/>
    </location>
</feature>
<evidence type="ECO:0000256" key="1">
    <source>
        <dbReference type="SAM" id="MobiDB-lite"/>
    </source>
</evidence>
<feature type="compositionally biased region" description="Polar residues" evidence="1">
    <location>
        <begin position="167"/>
        <end position="176"/>
    </location>
</feature>
<sequence length="1624" mass="176138">MPMAERELYASGRTSRASDMSTASRGPSRASGAMMSSDVLLTGVSSMLRTSTEMGGVGGLVNDSYRMSSVQRAPARRAGATSRLSATSSHSAQSSRIPGHRHLPSSVSTSTRRSRENNVPQYVADTLSPTIMHFPGSSPLIPRARPSRDGIRSQSLTTPETLEPTHPLSQQRSMASMRSLPRPGSRGYSNGYPAPSVGRMSGSRAVSPAFSDNTGIRPRSRNGYGNGYGGPVLPRHNPSVRRRIPSDSSLHRGDRDYPIGGPHVRTREPTFYGDIGPGIPPVPPLKPHHRANFDSSGRSHRSLKSQRSYTHRSGQGSHSSGSSNQRNDSDPPSSDGTFPPTPLNSVSMDRLTGLNGTQLMNRVMPLKKEPTYYDGSEQFHDEPEVMPSKYAPTGYTRDIRTIVEEKATPDRSLGENVSGTGHATVGAPDIPELPASPVGRRVTRDFVQSALNPTTTQDLESSGGLVETKNTVQMIGNEPDESATSDTVKKGNVISTPYIDEVNEKRYSVSSGADTSILNSSTLADAVHSFIPVIAERGITMDTDNHNAQTTGESDAKRTTEDGMSELMAAYEHTNTKPEDEEFVGEDGHVDERAERRSNHVAKPSDEESFKSCTDRPEPTENLADDANNNTISSAEDLPAPDILFKDSDAKSFKTAKDAITPNHAVSLSASRLPSSNVVSSNASEPKSRKPGPVASMSSPLASNQTQLMSSISESNVTRADTRLRANSRFNTMLGSAATSKSSLAGENDIHRPPVVPPRKSSNGKEAQRSSTLLNNLYAVWSKTCSGTGRKAVKKEVSEAGDQHDVGQHIPTPPPVRERPLSENASVATSELVELPKIPKSVPKKQDGLAQPAELNIMPINIASSNGPGKAVTPRAHSPSNVHEHAFDTPSPMIQQPSSIYSPNDSSSRTRMQPPSAMSPQTPVYGRRDSQTTTHLDHPARHKENPSNPPASTHRREEYDGDTTTDLKPARYYSERGLVSSMRPRTGLEDVKEESHEDSSLNTSASNLKHLPYRVGFTGLQNVRSSRPSMDLEDSAWGRDLAQSRADNGLIPEFRFSKHDLLSDTEFKVACNRVSVSFGSEQEGRGQLDRGCGGSGEMLDGHDLSAKRRGDKYRSVFGILDTSDASQRENTCQLFRRRPLSPKLVEEIEKVDIPSVDRITDMFTEMLPTLNAKSFDGCDVAAAEESMKHAVEEIHEVGAGPANKKSNARLRALPGSPGLVLVDDDVYATLTGTELTSSISPSGGCEGVSKRELVEIEATKGRSCHTRTSGPVPLRKTKTLHTSTFLPARSISLYHHNARSSFETRTSSPSCGTPSNTPTATETRPWNFSRYYDGCWDRDFEVNIELPSTTRSSPRPGPSNLHLSTSNSSSTGTLTPEGTTPVTHTSPAGALYVPQDPRHARRRSSQQPSNHNHTSEPGFDTSGFALAPVHVRDADQSHGAGERYPTSALTLPSSSHFPAVDSTFSLTISDDETEHRSSKKAIFGIKKRRSAKTPAALLNKARLEELNQPGNPESSATKHTNGPSQRHNRNTFTGVSGMSFVKYWQEAVVDRVQRLRDRVINRLGRLRRRHPATQVQHLPADMAPQNTIRLVAPSPAATPLRPASNCSSFSANYVVYPLEEGEEP</sequence>
<proteinExistence type="predicted"/>
<feature type="region of interest" description="Disordered" evidence="1">
    <location>
        <begin position="1503"/>
        <end position="1531"/>
    </location>
</feature>
<protein>
    <submittedName>
        <fullName evidence="2">Uncharacterized protein</fullName>
    </submittedName>
</protein>
<evidence type="ECO:0000313" key="2">
    <source>
        <dbReference type="EMBL" id="KAF2641212.1"/>
    </source>
</evidence>
<dbReference type="OrthoDB" id="3922633at2759"/>
<dbReference type="EMBL" id="MU006783">
    <property type="protein sequence ID" value="KAF2641212.1"/>
    <property type="molecule type" value="Genomic_DNA"/>
</dbReference>
<feature type="compositionally biased region" description="Basic and acidic residues" evidence="1">
    <location>
        <begin position="926"/>
        <end position="945"/>
    </location>
</feature>
<organism evidence="2 3">
    <name type="scientific">Massarina eburnea CBS 473.64</name>
    <dbReference type="NCBI Taxonomy" id="1395130"/>
    <lineage>
        <taxon>Eukaryota</taxon>
        <taxon>Fungi</taxon>
        <taxon>Dikarya</taxon>
        <taxon>Ascomycota</taxon>
        <taxon>Pezizomycotina</taxon>
        <taxon>Dothideomycetes</taxon>
        <taxon>Pleosporomycetidae</taxon>
        <taxon>Pleosporales</taxon>
        <taxon>Massarineae</taxon>
        <taxon>Massarinaceae</taxon>
        <taxon>Massarina</taxon>
    </lineage>
</organism>
<feature type="compositionally biased region" description="Polar residues" evidence="1">
    <location>
        <begin position="1376"/>
        <end position="1386"/>
    </location>
</feature>
<feature type="compositionally biased region" description="Polar residues" evidence="1">
    <location>
        <begin position="760"/>
        <end position="770"/>
    </location>
</feature>
<name>A0A6A6S252_9PLEO</name>
<dbReference type="Proteomes" id="UP000799753">
    <property type="component" value="Unassembled WGS sequence"/>
</dbReference>
<feature type="region of interest" description="Disordered" evidence="1">
    <location>
        <begin position="1347"/>
        <end position="1456"/>
    </location>
</feature>
<keyword evidence="3" id="KW-1185">Reference proteome</keyword>
<feature type="compositionally biased region" description="Basic and acidic residues" evidence="1">
    <location>
        <begin position="986"/>
        <end position="999"/>
    </location>
</feature>
<feature type="compositionally biased region" description="Basic and acidic residues" evidence="1">
    <location>
        <begin position="586"/>
        <end position="619"/>
    </location>
</feature>
<evidence type="ECO:0000313" key="3">
    <source>
        <dbReference type="Proteomes" id="UP000799753"/>
    </source>
</evidence>
<feature type="compositionally biased region" description="Polar residues" evidence="1">
    <location>
        <begin position="1447"/>
        <end position="1456"/>
    </location>
</feature>
<feature type="compositionally biased region" description="Polar residues" evidence="1">
    <location>
        <begin position="12"/>
        <end position="25"/>
    </location>
</feature>
<feature type="region of interest" description="Disordered" evidence="1">
    <location>
        <begin position="1301"/>
        <end position="1324"/>
    </location>
</feature>
<feature type="region of interest" description="Disordered" evidence="1">
    <location>
        <begin position="738"/>
        <end position="770"/>
    </location>
</feature>
<reference evidence="2" key="1">
    <citation type="journal article" date="2020" name="Stud. Mycol.">
        <title>101 Dothideomycetes genomes: a test case for predicting lifestyles and emergence of pathogens.</title>
        <authorList>
            <person name="Haridas S."/>
            <person name="Albert R."/>
            <person name="Binder M."/>
            <person name="Bloem J."/>
            <person name="Labutti K."/>
            <person name="Salamov A."/>
            <person name="Andreopoulos B."/>
            <person name="Baker S."/>
            <person name="Barry K."/>
            <person name="Bills G."/>
            <person name="Bluhm B."/>
            <person name="Cannon C."/>
            <person name="Castanera R."/>
            <person name="Culley D."/>
            <person name="Daum C."/>
            <person name="Ezra D."/>
            <person name="Gonzalez J."/>
            <person name="Henrissat B."/>
            <person name="Kuo A."/>
            <person name="Liang C."/>
            <person name="Lipzen A."/>
            <person name="Lutzoni F."/>
            <person name="Magnuson J."/>
            <person name="Mondo S."/>
            <person name="Nolan M."/>
            <person name="Ohm R."/>
            <person name="Pangilinan J."/>
            <person name="Park H.-J."/>
            <person name="Ramirez L."/>
            <person name="Alfaro M."/>
            <person name="Sun H."/>
            <person name="Tritt A."/>
            <person name="Yoshinaga Y."/>
            <person name="Zwiers L.-H."/>
            <person name="Turgeon B."/>
            <person name="Goodwin S."/>
            <person name="Spatafora J."/>
            <person name="Crous P."/>
            <person name="Grigoriev I."/>
        </authorList>
    </citation>
    <scope>NUCLEOTIDE SEQUENCE</scope>
    <source>
        <strain evidence="2">CBS 473.64</strain>
    </source>
</reference>